<keyword evidence="1" id="KW-0378">Hydrolase</keyword>
<organism evidence="3 4">
    <name type="scientific">Carboxydocella sporoproducens DSM 16521</name>
    <dbReference type="NCBI Taxonomy" id="1121270"/>
    <lineage>
        <taxon>Bacteria</taxon>
        <taxon>Bacillati</taxon>
        <taxon>Bacillota</taxon>
        <taxon>Clostridia</taxon>
        <taxon>Eubacteriales</taxon>
        <taxon>Clostridiales Family XVI. Incertae Sedis</taxon>
        <taxon>Carboxydocella</taxon>
    </lineage>
</organism>
<dbReference type="OrthoDB" id="43070at2"/>
<dbReference type="GO" id="GO:0030288">
    <property type="term" value="C:outer membrane-bounded periplasmic space"/>
    <property type="evidence" value="ECO:0007669"/>
    <property type="project" value="TreeGrafter"/>
</dbReference>
<feature type="domain" description="MurNAc-LAA" evidence="2">
    <location>
        <begin position="132"/>
        <end position="239"/>
    </location>
</feature>
<dbReference type="Gene3D" id="3.40.630.40">
    <property type="entry name" value="Zn-dependent exopeptidases"/>
    <property type="match status" value="1"/>
</dbReference>
<dbReference type="RefSeq" id="WP_078665791.1">
    <property type="nucleotide sequence ID" value="NZ_FUXM01000020.1"/>
</dbReference>
<dbReference type="InterPro" id="IPR050695">
    <property type="entry name" value="N-acetylmuramoyl_amidase_3"/>
</dbReference>
<protein>
    <submittedName>
        <fullName evidence="3">N-acetylmuramoyl-L-alanine amidase</fullName>
    </submittedName>
</protein>
<keyword evidence="4" id="KW-1185">Reference proteome</keyword>
<evidence type="ECO:0000313" key="4">
    <source>
        <dbReference type="Proteomes" id="UP000189933"/>
    </source>
</evidence>
<sequence>MDEVKLVYKGKALPFFGRLQENQTWVPIRPLLESLGHRLVWDGSNRIVYIDSQPVVAVKPLANRIICLDAGHGGPDPGAVGPSGLKEKDVTLDVVLKLKQLLQNDGAQVILTRDSDRVGEPDSRVAELSRRVKLANSQGAHIFVSVHCNSATNREARGTEIYFHHATARSLAQALEPPLQKPGLPWRGIKQGNFLVIRKAQMPAVLVELAFISNPIEERLLADNAWRQRWAQALRDGIINYFQS</sequence>
<dbReference type="Pfam" id="PF01520">
    <property type="entry name" value="Amidase_3"/>
    <property type="match status" value="1"/>
</dbReference>
<dbReference type="GO" id="GO:0009253">
    <property type="term" value="P:peptidoglycan catabolic process"/>
    <property type="evidence" value="ECO:0007669"/>
    <property type="project" value="InterPro"/>
</dbReference>
<gene>
    <name evidence="3" type="ORF">SAMN02745885_01750</name>
</gene>
<dbReference type="SUPFAM" id="SSF53187">
    <property type="entry name" value="Zn-dependent exopeptidases"/>
    <property type="match status" value="1"/>
</dbReference>
<dbReference type="PANTHER" id="PTHR30404">
    <property type="entry name" value="N-ACETYLMURAMOYL-L-ALANINE AMIDASE"/>
    <property type="match status" value="1"/>
</dbReference>
<dbReference type="CDD" id="cd02696">
    <property type="entry name" value="MurNAc-LAA"/>
    <property type="match status" value="1"/>
</dbReference>
<dbReference type="EMBL" id="FUXM01000020">
    <property type="protein sequence ID" value="SKA05667.1"/>
    <property type="molecule type" value="Genomic_DNA"/>
</dbReference>
<name>A0A1T4QPY1_9FIRM</name>
<dbReference type="SMART" id="SM00646">
    <property type="entry name" value="Ami_3"/>
    <property type="match status" value="1"/>
</dbReference>
<dbReference type="Proteomes" id="UP000189933">
    <property type="component" value="Unassembled WGS sequence"/>
</dbReference>
<dbReference type="GO" id="GO:0008745">
    <property type="term" value="F:N-acetylmuramoyl-L-alanine amidase activity"/>
    <property type="evidence" value="ECO:0007669"/>
    <property type="project" value="InterPro"/>
</dbReference>
<evidence type="ECO:0000313" key="3">
    <source>
        <dbReference type="EMBL" id="SKA05667.1"/>
    </source>
</evidence>
<dbReference type="AlphaFoldDB" id="A0A1T4QPY1"/>
<evidence type="ECO:0000259" key="2">
    <source>
        <dbReference type="SMART" id="SM00646"/>
    </source>
</evidence>
<proteinExistence type="predicted"/>
<dbReference type="PANTHER" id="PTHR30404:SF0">
    <property type="entry name" value="N-ACETYLMURAMOYL-L-ALANINE AMIDASE AMIC"/>
    <property type="match status" value="1"/>
</dbReference>
<accession>A0A1T4QPY1</accession>
<dbReference type="InterPro" id="IPR002508">
    <property type="entry name" value="MurNAc-LAA_cat"/>
</dbReference>
<evidence type="ECO:0000256" key="1">
    <source>
        <dbReference type="ARBA" id="ARBA00022801"/>
    </source>
</evidence>
<reference evidence="4" key="1">
    <citation type="submission" date="2017-02" db="EMBL/GenBank/DDBJ databases">
        <authorList>
            <person name="Varghese N."/>
            <person name="Submissions S."/>
        </authorList>
    </citation>
    <scope>NUCLEOTIDE SEQUENCE [LARGE SCALE GENOMIC DNA]</scope>
    <source>
        <strain evidence="4">DSM 16521</strain>
    </source>
</reference>